<dbReference type="NCBIfam" id="TIGR00444">
    <property type="entry name" value="mazG"/>
    <property type="match status" value="1"/>
</dbReference>
<dbReference type="PANTHER" id="PTHR30522:SF0">
    <property type="entry name" value="NUCLEOSIDE TRIPHOSPHATE PYROPHOSPHOHYDROLASE"/>
    <property type="match status" value="1"/>
</dbReference>
<dbReference type="Proteomes" id="UP001299546">
    <property type="component" value="Unassembled WGS sequence"/>
</dbReference>
<name>A0ABS8DKL4_9FIRM</name>
<dbReference type="InterPro" id="IPR011551">
    <property type="entry name" value="NTP_PyrPHydrolase_MazG"/>
</dbReference>
<dbReference type="CDD" id="cd11528">
    <property type="entry name" value="NTP-PPase_MazG_Nterm"/>
    <property type="match status" value="1"/>
</dbReference>
<reference evidence="2 3" key="1">
    <citation type="submission" date="2021-10" db="EMBL/GenBank/DDBJ databases">
        <title>Collection of gut derived symbiotic bacterial strains cultured from healthy donors.</title>
        <authorList>
            <person name="Lin H."/>
            <person name="Littmann E."/>
            <person name="Kohout C."/>
            <person name="Pamer E.G."/>
        </authorList>
    </citation>
    <scope>NUCLEOTIDE SEQUENCE [LARGE SCALE GENOMIC DNA]</scope>
    <source>
        <strain evidence="2 3">DFI.1.165</strain>
    </source>
</reference>
<dbReference type="RefSeq" id="WP_154670292.1">
    <property type="nucleotide sequence ID" value="NZ_JAJCIQ010000017.1"/>
</dbReference>
<feature type="domain" description="NTP pyrophosphohydrolase MazG-like" evidence="1">
    <location>
        <begin position="45"/>
        <end position="118"/>
    </location>
</feature>
<dbReference type="InterPro" id="IPR004518">
    <property type="entry name" value="MazG-like_dom"/>
</dbReference>
<dbReference type="Pfam" id="PF03819">
    <property type="entry name" value="MazG"/>
    <property type="match status" value="1"/>
</dbReference>
<organism evidence="2 3">
    <name type="scientific">Bariatricus massiliensis</name>
    <dbReference type="NCBI Taxonomy" id="1745713"/>
    <lineage>
        <taxon>Bacteria</taxon>
        <taxon>Bacillati</taxon>
        <taxon>Bacillota</taxon>
        <taxon>Clostridia</taxon>
        <taxon>Lachnospirales</taxon>
        <taxon>Lachnospiraceae</taxon>
        <taxon>Bariatricus</taxon>
    </lineage>
</organism>
<evidence type="ECO:0000313" key="2">
    <source>
        <dbReference type="EMBL" id="MCB7388963.1"/>
    </source>
</evidence>
<keyword evidence="3" id="KW-1185">Reference proteome</keyword>
<dbReference type="PANTHER" id="PTHR30522">
    <property type="entry name" value="NUCLEOSIDE TRIPHOSPHATE PYROPHOSPHOHYDROLASE"/>
    <property type="match status" value="1"/>
</dbReference>
<sequence>MENKKIGQAAEKEEFVEHEPHDLEELRKIVSALRGEHGCKWDRAQTHESLKKCLTDECDEVIQAIDNRDDDNLCEELGDVLLQVVFHSDIAAERGAFTLDDVIQGVADKMIRRHPHVFGDTVIHTPEEGRALWQEIKRKEKENKK</sequence>
<proteinExistence type="predicted"/>
<evidence type="ECO:0000313" key="3">
    <source>
        <dbReference type="Proteomes" id="UP001299546"/>
    </source>
</evidence>
<dbReference type="Gene3D" id="1.10.287.1080">
    <property type="entry name" value="MazG-like"/>
    <property type="match status" value="1"/>
</dbReference>
<comment type="caution">
    <text evidence="2">The sequence shown here is derived from an EMBL/GenBank/DDBJ whole genome shotgun (WGS) entry which is preliminary data.</text>
</comment>
<dbReference type="InterPro" id="IPR048015">
    <property type="entry name" value="NTP-PPase_MazG-like_N"/>
</dbReference>
<dbReference type="EMBL" id="JAJCIS010000017">
    <property type="protein sequence ID" value="MCB7388963.1"/>
    <property type="molecule type" value="Genomic_DNA"/>
</dbReference>
<evidence type="ECO:0000259" key="1">
    <source>
        <dbReference type="Pfam" id="PF03819"/>
    </source>
</evidence>
<accession>A0ABS8DKL4</accession>
<gene>
    <name evidence="2" type="ORF">LIZ65_16870</name>
</gene>
<protein>
    <submittedName>
        <fullName evidence="2">MazG family protein</fullName>
    </submittedName>
</protein>
<dbReference type="SUPFAM" id="SSF101386">
    <property type="entry name" value="all-alpha NTP pyrophosphatases"/>
    <property type="match status" value="1"/>
</dbReference>